<evidence type="ECO:0000256" key="5">
    <source>
        <dbReference type="ARBA" id="ARBA00025453"/>
    </source>
</evidence>
<comment type="subcellular location">
    <subcellularLocation>
        <location evidence="6">Cytoplasm</location>
    </subcellularLocation>
</comment>
<dbReference type="RefSeq" id="WP_114299142.1">
    <property type="nucleotide sequence ID" value="NZ_QPJT01000025.1"/>
</dbReference>
<dbReference type="PROSITE" id="PS01126">
    <property type="entry name" value="EF_TS_1"/>
    <property type="match status" value="1"/>
</dbReference>
<dbReference type="EMBL" id="QPJT01000025">
    <property type="protein sequence ID" value="RCX11389.1"/>
    <property type="molecule type" value="Genomic_DNA"/>
</dbReference>
<dbReference type="SUPFAM" id="SSF54713">
    <property type="entry name" value="Elongation factor Ts (EF-Ts), dimerisation domain"/>
    <property type="match status" value="1"/>
</dbReference>
<dbReference type="NCBIfam" id="TIGR00116">
    <property type="entry name" value="tsf"/>
    <property type="match status" value="2"/>
</dbReference>
<keyword evidence="4 6" id="KW-0648">Protein biosynthesis</keyword>
<dbReference type="HAMAP" id="MF_00050">
    <property type="entry name" value="EF_Ts"/>
    <property type="match status" value="1"/>
</dbReference>
<dbReference type="InterPro" id="IPR001816">
    <property type="entry name" value="Transl_elong_EFTs/EF1B"/>
</dbReference>
<dbReference type="GO" id="GO:0005737">
    <property type="term" value="C:cytoplasm"/>
    <property type="evidence" value="ECO:0007669"/>
    <property type="project" value="UniProtKB-SubCell"/>
</dbReference>
<dbReference type="PANTHER" id="PTHR11741">
    <property type="entry name" value="ELONGATION FACTOR TS"/>
    <property type="match status" value="1"/>
</dbReference>
<evidence type="ECO:0000259" key="7">
    <source>
        <dbReference type="Pfam" id="PF00889"/>
    </source>
</evidence>
<comment type="similarity">
    <text evidence="1 6">Belongs to the EF-Ts family.</text>
</comment>
<dbReference type="Proteomes" id="UP000253034">
    <property type="component" value="Unassembled WGS sequence"/>
</dbReference>
<evidence type="ECO:0000256" key="4">
    <source>
        <dbReference type="ARBA" id="ARBA00022917"/>
    </source>
</evidence>
<evidence type="ECO:0000256" key="2">
    <source>
        <dbReference type="ARBA" id="ARBA00016956"/>
    </source>
</evidence>
<dbReference type="InterPro" id="IPR014039">
    <property type="entry name" value="Transl_elong_EFTs/EF1B_dimer"/>
</dbReference>
<dbReference type="OrthoDB" id="9808348at2"/>
<organism evidence="8 9">
    <name type="scientific">Anaerobacterium chartisolvens</name>
    <dbReference type="NCBI Taxonomy" id="1297424"/>
    <lineage>
        <taxon>Bacteria</taxon>
        <taxon>Bacillati</taxon>
        <taxon>Bacillota</taxon>
        <taxon>Clostridia</taxon>
        <taxon>Eubacteriales</taxon>
        <taxon>Oscillospiraceae</taxon>
        <taxon>Anaerobacterium</taxon>
    </lineage>
</organism>
<dbReference type="AlphaFoldDB" id="A0A369APT6"/>
<proteinExistence type="inferred from homology"/>
<dbReference type="GO" id="GO:0003746">
    <property type="term" value="F:translation elongation factor activity"/>
    <property type="evidence" value="ECO:0007669"/>
    <property type="project" value="UniProtKB-UniRule"/>
</dbReference>
<evidence type="ECO:0000256" key="3">
    <source>
        <dbReference type="ARBA" id="ARBA00022768"/>
    </source>
</evidence>
<evidence type="ECO:0000313" key="9">
    <source>
        <dbReference type="Proteomes" id="UP000253034"/>
    </source>
</evidence>
<sequence>MITAEMVKQLRERTGAGMMDCKKALSASEGDVEKAIEVLREKGLAAAAKKAGRIAAEGLVEAYIHGDGRIGVLVEVNIETDFAAKNEEFKTFVRDVAMQIAAAKPEYVRREEVPEAIIEKEKEILKAQALNEGKPEKIIEKMVEGRIEKYYKEVCLLEQPWIKDTDKTIQVLVKEKIAAIGENINIRRFVRFERGEGIEKKEENFADEVMKQIEG</sequence>
<dbReference type="Pfam" id="PF00889">
    <property type="entry name" value="EF_TS"/>
    <property type="match status" value="1"/>
</dbReference>
<dbReference type="InterPro" id="IPR018101">
    <property type="entry name" value="Transl_elong_Ts_CS"/>
</dbReference>
<dbReference type="Gene3D" id="1.10.8.10">
    <property type="entry name" value="DNA helicase RuvA subunit, C-terminal domain"/>
    <property type="match status" value="1"/>
</dbReference>
<dbReference type="Gene3D" id="3.30.479.20">
    <property type="entry name" value="Elongation factor Ts, dimerisation domain"/>
    <property type="match status" value="1"/>
</dbReference>
<evidence type="ECO:0000313" key="8">
    <source>
        <dbReference type="EMBL" id="RCX11389.1"/>
    </source>
</evidence>
<dbReference type="CDD" id="cd14275">
    <property type="entry name" value="UBA_EF-Ts"/>
    <property type="match status" value="1"/>
</dbReference>
<dbReference type="FunFam" id="1.10.8.10:FF:000001">
    <property type="entry name" value="Elongation factor Ts"/>
    <property type="match status" value="1"/>
</dbReference>
<keyword evidence="9" id="KW-1185">Reference proteome</keyword>
<dbReference type="SUPFAM" id="SSF46934">
    <property type="entry name" value="UBA-like"/>
    <property type="match status" value="1"/>
</dbReference>
<feature type="domain" description="Translation elongation factor EFTs/EF1B dimerisation" evidence="7">
    <location>
        <begin position="31"/>
        <end position="196"/>
    </location>
</feature>
<keyword evidence="6" id="KW-0963">Cytoplasm</keyword>
<name>A0A369APT6_9FIRM</name>
<keyword evidence="3 6" id="KW-0251">Elongation factor</keyword>
<protein>
    <recommendedName>
        <fullName evidence="2 6">Elongation factor Ts</fullName>
        <shortName evidence="6">EF-Ts</shortName>
    </recommendedName>
</protein>
<reference evidence="8 9" key="1">
    <citation type="submission" date="2018-07" db="EMBL/GenBank/DDBJ databases">
        <title>Genomic Encyclopedia of Type Strains, Phase IV (KMG-IV): sequencing the most valuable type-strain genomes for metagenomic binning, comparative biology and taxonomic classification.</title>
        <authorList>
            <person name="Goeker M."/>
        </authorList>
    </citation>
    <scope>NUCLEOTIDE SEQUENCE [LARGE SCALE GENOMIC DNA]</scope>
    <source>
        <strain evidence="8 9">DSM 27016</strain>
    </source>
</reference>
<dbReference type="InterPro" id="IPR009060">
    <property type="entry name" value="UBA-like_sf"/>
</dbReference>
<accession>A0A369APT6</accession>
<dbReference type="Gene3D" id="1.10.286.20">
    <property type="match status" value="1"/>
</dbReference>
<dbReference type="FunFam" id="1.10.286.20:FF:000001">
    <property type="entry name" value="Elongation factor Ts"/>
    <property type="match status" value="1"/>
</dbReference>
<comment type="function">
    <text evidence="5 6">Associates with the EF-Tu.GDP complex and induces the exchange of GDP to GTP. It remains bound to the aminoacyl-tRNA.EF-Tu.GTP complex up to the GTP hydrolysis stage on the ribosome.</text>
</comment>
<gene>
    <name evidence="6" type="primary">tsf</name>
    <name evidence="8" type="ORF">DFR58_12535</name>
</gene>
<evidence type="ECO:0000256" key="6">
    <source>
        <dbReference type="HAMAP-Rule" id="MF_00050"/>
    </source>
</evidence>
<evidence type="ECO:0000256" key="1">
    <source>
        <dbReference type="ARBA" id="ARBA00005532"/>
    </source>
</evidence>
<comment type="caution">
    <text evidence="6">Lacks conserved residue(s) required for the propagation of feature annotation.</text>
</comment>
<dbReference type="PANTHER" id="PTHR11741:SF0">
    <property type="entry name" value="ELONGATION FACTOR TS, MITOCHONDRIAL"/>
    <property type="match status" value="1"/>
</dbReference>
<comment type="caution">
    <text evidence="8">The sequence shown here is derived from an EMBL/GenBank/DDBJ whole genome shotgun (WGS) entry which is preliminary data.</text>
</comment>
<dbReference type="InterPro" id="IPR036402">
    <property type="entry name" value="EF-Ts_dimer_sf"/>
</dbReference>